<feature type="coiled-coil region" evidence="5">
    <location>
        <begin position="425"/>
        <end position="464"/>
    </location>
</feature>
<dbReference type="Pfam" id="PF00176">
    <property type="entry name" value="SNF2-rel_dom"/>
    <property type="match status" value="1"/>
</dbReference>
<dbReference type="InterPro" id="IPR057342">
    <property type="entry name" value="DEXDc_RapA"/>
</dbReference>
<keyword evidence="5" id="KW-0175">Coiled coil</keyword>
<keyword evidence="9" id="KW-1185">Reference proteome</keyword>
<dbReference type="AlphaFoldDB" id="A0AA90R0V4"/>
<dbReference type="PROSITE" id="PS51192">
    <property type="entry name" value="HELICASE_ATP_BIND_1"/>
    <property type="match status" value="1"/>
</dbReference>
<gene>
    <name evidence="8" type="ORF">RCG21_17370</name>
</gene>
<proteinExistence type="predicted"/>
<dbReference type="GO" id="GO:0004386">
    <property type="term" value="F:helicase activity"/>
    <property type="evidence" value="ECO:0007669"/>
    <property type="project" value="UniProtKB-KW"/>
</dbReference>
<feature type="domain" description="Helicase C-terminal" evidence="7">
    <location>
        <begin position="465"/>
        <end position="637"/>
    </location>
</feature>
<protein>
    <submittedName>
        <fullName evidence="8">Helicase-related protein</fullName>
    </submittedName>
</protein>
<dbReference type="SMART" id="SM00487">
    <property type="entry name" value="DEXDc"/>
    <property type="match status" value="1"/>
</dbReference>
<evidence type="ECO:0000259" key="7">
    <source>
        <dbReference type="PROSITE" id="PS51194"/>
    </source>
</evidence>
<sequence length="1064" mass="124928">MYTVGELVRGPFWPEVVEIKRYIKFSSQYYILEAVGRKTNSYYELMLDDSQIGSIERLSVNKHDKLKSGRDLQYYLQYHVLKLDQKYSESRSLGNKNIIPLPHQIDAVYNKMLHSPQVRYLLADDPGAGKTIMSGMLIRELRARKSAERILILVPPLVVSQWKEELQQKFDEEFTIINRSLMNEYPNQNPFEVFDLCIASMYWAARNDVKQFLMDTSFDLVIVDEAHKMAAYTHGKKTRIIARTSLYRLGESLLPHAPHRLLLTATPHKGDMENFRHLMKLIDTDVFAHAETNESLKDKTNPFIIRRLKEQMVHFDGSPIFPKRKTITIEFELTDLELELYERVTNYVEMHFNRAKNSGNNSTAFAMMVLQRRLSSSLESLYLSLKRRRERLERTYHEKITGGSSHDKAPQLLAEELDELSSEELEKVEQSVEGSTNNIDEFELMNELNQLDDLIERARFVRENGIERKYLELENTLFGPNGLITRGEKVLIFTEFKDTLNYLHSCLALEVPKIAVISGNLPIETRRQQMETFRNESPIMLATDAGGESINLQFCNQMINFDIPWNPNRLEQRMGRIHRIGQKNDVFVFNMVAKNTREGDVLLRLFNKMEKMKEDLGQELVYDFIGEVLEDYDTDLATIMNEAIVSRSNIDEKMANVEKALTDEHRKLVSLVKDEGLAENDMDLSSLRKSRQELAIKSLPLRTYTQFLLDTFENNRIRVYESSNHNVFRIDRFPKSVRDFAKLQGMNINTLNSSYRFTYNRKNESDELELIQNDSTMFQLAMELAAQSIQQIASRRYKVFYPIREPYRVNIYRMSIGDGTGRELYQTLKIIGKNTKGTFIELDPYWIFFNNFEKKIEDIESTNDAEFNDEIIKIAEETFKAIKSKKDEQLYKKQQFLRRTFELQYKDISDKLARYYQEGNDSKSIVIQQLKNSLEEIERKKEERLGEAIREQTVFLKPIQNIMQLDLIPNGNRQKRINPSDYFDIVMEYERMAGRFNIKKYNAYALVDFTTLEHDGKPRYIILLPDGNMLNKQHREDLEDIKEFTYIYQIKDQGIIQEKKLECY</sequence>
<dbReference type="CDD" id="cd18793">
    <property type="entry name" value="SF2_C_SNF"/>
    <property type="match status" value="1"/>
</dbReference>
<dbReference type="InterPro" id="IPR027417">
    <property type="entry name" value="P-loop_NTPase"/>
</dbReference>
<dbReference type="Gene3D" id="3.40.50.300">
    <property type="entry name" value="P-loop containing nucleotide triphosphate hydrolases"/>
    <property type="match status" value="1"/>
</dbReference>
<dbReference type="InterPro" id="IPR038718">
    <property type="entry name" value="SNF2-like_sf"/>
</dbReference>
<evidence type="ECO:0000256" key="2">
    <source>
        <dbReference type="ARBA" id="ARBA00022801"/>
    </source>
</evidence>
<feature type="domain" description="Helicase ATP-binding" evidence="6">
    <location>
        <begin position="111"/>
        <end position="285"/>
    </location>
</feature>
<dbReference type="RefSeq" id="WP_308913488.1">
    <property type="nucleotide sequence ID" value="NZ_JAVGVR010000001.1"/>
</dbReference>
<dbReference type="InterPro" id="IPR001650">
    <property type="entry name" value="Helicase_C-like"/>
</dbReference>
<dbReference type="Proteomes" id="UP001178888">
    <property type="component" value="Unassembled WGS sequence"/>
</dbReference>
<dbReference type="Pfam" id="PF00271">
    <property type="entry name" value="Helicase_C"/>
    <property type="match status" value="1"/>
</dbReference>
<accession>A0AA90R0V4</accession>
<evidence type="ECO:0000259" key="6">
    <source>
        <dbReference type="PROSITE" id="PS51192"/>
    </source>
</evidence>
<keyword evidence="2" id="KW-0378">Hydrolase</keyword>
<comment type="caution">
    <text evidence="8">The sequence shown here is derived from an EMBL/GenBank/DDBJ whole genome shotgun (WGS) entry which is preliminary data.</text>
</comment>
<dbReference type="GO" id="GO:0016787">
    <property type="term" value="F:hydrolase activity"/>
    <property type="evidence" value="ECO:0007669"/>
    <property type="project" value="UniProtKB-KW"/>
</dbReference>
<dbReference type="Gene3D" id="3.40.50.10810">
    <property type="entry name" value="Tandem AAA-ATPase domain"/>
    <property type="match status" value="1"/>
</dbReference>
<evidence type="ECO:0000256" key="3">
    <source>
        <dbReference type="ARBA" id="ARBA00022806"/>
    </source>
</evidence>
<keyword evidence="4" id="KW-0067">ATP-binding</keyword>
<keyword evidence="3 8" id="KW-0347">Helicase</keyword>
<dbReference type="InterPro" id="IPR014001">
    <property type="entry name" value="Helicase_ATP-bd"/>
</dbReference>
<dbReference type="EMBL" id="JAVGVR010000001">
    <property type="protein sequence ID" value="MDQ6598103.1"/>
    <property type="molecule type" value="Genomic_DNA"/>
</dbReference>
<dbReference type="CDD" id="cd18011">
    <property type="entry name" value="DEXDc_RapA"/>
    <property type="match status" value="1"/>
</dbReference>
<reference evidence="8" key="1">
    <citation type="submission" date="2023-08" db="EMBL/GenBank/DDBJ databases">
        <title>Nitrogen cycling bacteria in agricultural field soils.</title>
        <authorList>
            <person name="Jang J."/>
        </authorList>
    </citation>
    <scope>NUCLEOTIDE SEQUENCE</scope>
    <source>
        <strain evidence="8">PS3-36</strain>
    </source>
</reference>
<evidence type="ECO:0000256" key="5">
    <source>
        <dbReference type="SAM" id="Coils"/>
    </source>
</evidence>
<dbReference type="GO" id="GO:0005524">
    <property type="term" value="F:ATP binding"/>
    <property type="evidence" value="ECO:0007669"/>
    <property type="project" value="UniProtKB-KW"/>
</dbReference>
<evidence type="ECO:0000313" key="9">
    <source>
        <dbReference type="Proteomes" id="UP001178888"/>
    </source>
</evidence>
<keyword evidence="1" id="KW-0547">Nucleotide-binding</keyword>
<dbReference type="SUPFAM" id="SSF52540">
    <property type="entry name" value="P-loop containing nucleoside triphosphate hydrolases"/>
    <property type="match status" value="2"/>
</dbReference>
<evidence type="ECO:0000256" key="1">
    <source>
        <dbReference type="ARBA" id="ARBA00022741"/>
    </source>
</evidence>
<dbReference type="PROSITE" id="PS51194">
    <property type="entry name" value="HELICASE_CTER"/>
    <property type="match status" value="1"/>
</dbReference>
<feature type="coiled-coil region" evidence="5">
    <location>
        <begin position="920"/>
        <end position="951"/>
    </location>
</feature>
<dbReference type="InterPro" id="IPR049730">
    <property type="entry name" value="SNF2/RAD54-like_C"/>
</dbReference>
<name>A0AA90R0V4_9BACI</name>
<dbReference type="PANTHER" id="PTHR10799">
    <property type="entry name" value="SNF2/RAD54 HELICASE FAMILY"/>
    <property type="match status" value="1"/>
</dbReference>
<dbReference type="InterPro" id="IPR000330">
    <property type="entry name" value="SNF2_N"/>
</dbReference>
<organism evidence="8 9">
    <name type="scientific">Bacillus salipaludis</name>
    <dbReference type="NCBI Taxonomy" id="2547811"/>
    <lineage>
        <taxon>Bacteria</taxon>
        <taxon>Bacillati</taxon>
        <taxon>Bacillota</taxon>
        <taxon>Bacilli</taxon>
        <taxon>Bacillales</taxon>
        <taxon>Bacillaceae</taxon>
        <taxon>Bacillus</taxon>
    </lineage>
</organism>
<dbReference type="SMART" id="SM00490">
    <property type="entry name" value="HELICc"/>
    <property type="match status" value="1"/>
</dbReference>
<evidence type="ECO:0000256" key="4">
    <source>
        <dbReference type="ARBA" id="ARBA00022840"/>
    </source>
</evidence>
<evidence type="ECO:0000313" key="8">
    <source>
        <dbReference type="EMBL" id="MDQ6598103.1"/>
    </source>
</evidence>